<evidence type="ECO:0000256" key="2">
    <source>
        <dbReference type="ARBA" id="ARBA00009994"/>
    </source>
</evidence>
<organism evidence="8 9">
    <name type="scientific">Toxoplasma gondii p89</name>
    <dbReference type="NCBI Taxonomy" id="943119"/>
    <lineage>
        <taxon>Eukaryota</taxon>
        <taxon>Sar</taxon>
        <taxon>Alveolata</taxon>
        <taxon>Apicomplexa</taxon>
        <taxon>Conoidasida</taxon>
        <taxon>Coccidia</taxon>
        <taxon>Eucoccidiorida</taxon>
        <taxon>Eimeriorina</taxon>
        <taxon>Sarcocystidae</taxon>
        <taxon>Toxoplasma</taxon>
    </lineage>
</organism>
<dbReference type="EMBL" id="AEYI02002076">
    <property type="protein sequence ID" value="KFG30315.1"/>
    <property type="molecule type" value="Genomic_DNA"/>
</dbReference>
<dbReference type="GO" id="GO:0003712">
    <property type="term" value="F:transcription coregulator activity"/>
    <property type="evidence" value="ECO:0007669"/>
    <property type="project" value="InterPro"/>
</dbReference>
<evidence type="ECO:0000256" key="1">
    <source>
        <dbReference type="ARBA" id="ARBA00004123"/>
    </source>
</evidence>
<dbReference type="OrthoDB" id="10253553at2759"/>
<comment type="caution">
    <text evidence="8">The sequence shown here is derived from an EMBL/GenBank/DDBJ whole genome shotgun (WGS) entry which is preliminary data.</text>
</comment>
<dbReference type="AlphaFoldDB" id="A0A086JDU7"/>
<accession>A0A086JDU7</accession>
<evidence type="ECO:0000256" key="3">
    <source>
        <dbReference type="ARBA" id="ARBA00023015"/>
    </source>
</evidence>
<dbReference type="GO" id="GO:0070847">
    <property type="term" value="C:core mediator complex"/>
    <property type="evidence" value="ECO:0007669"/>
    <property type="project" value="TreeGrafter"/>
</dbReference>
<sequence>MAANASTIQQQYASGFPPPPFFFLEYGTPAGTVPQFVTEETLSKDSGCLNGAAQPSPSTCELPVQDAACEEASRRRREGLLSAWRWGGRPPPEPVKDFWTAFGTTYSETYHEPTLDSDTLMYVDSEQAVGSAENGDRLDSAVGKQPVDLKDEFKRLYGMYVKESFGLLDVLARGGGEGGQANKWRKIVKLHKNLLHILTRLRTFQAEEEVLERLSRQLEKRVEATESLKRSLIASVSLLEQQLGKGSSKSKVAEPIDGKS</sequence>
<evidence type="ECO:0000313" key="8">
    <source>
        <dbReference type="EMBL" id="KFG30315.1"/>
    </source>
</evidence>
<keyword evidence="7" id="KW-0175">Coiled coil</keyword>
<keyword evidence="5 6" id="KW-0539">Nucleus</keyword>
<name>A0A086JDU7_TOXGO</name>
<evidence type="ECO:0000256" key="6">
    <source>
        <dbReference type="RuleBase" id="RU364060"/>
    </source>
</evidence>
<keyword evidence="4 6" id="KW-0804">Transcription</keyword>
<protein>
    <recommendedName>
        <fullName evidence="6">Mediator of RNA polymerase II transcription subunit 7</fullName>
    </recommendedName>
</protein>
<dbReference type="InterPro" id="IPR044888">
    <property type="entry name" value="Mediatior_Med7_sf"/>
</dbReference>
<comment type="function">
    <text evidence="6">Component of the Mediator complex, a coactivator involved in the regulated transcription of nearly all RNA polymerase II-dependent genes. Mediator functions as a bridge to convey information from gene-specific regulatory proteins to the basal RNA polymerase II transcription machinery.</text>
</comment>
<dbReference type="InterPro" id="IPR037212">
    <property type="entry name" value="Med7/Med21-like"/>
</dbReference>
<dbReference type="VEuPathDB" id="ToxoDB:TGP89_306280"/>
<dbReference type="PANTHER" id="PTHR21428">
    <property type="entry name" value="MEDIATOR OF RNA POLYMERASE II TRANSCRIPTION SUBUNIT 7"/>
    <property type="match status" value="1"/>
</dbReference>
<comment type="subcellular location">
    <subcellularLocation>
        <location evidence="1 6">Nucleus</location>
    </subcellularLocation>
</comment>
<evidence type="ECO:0000256" key="4">
    <source>
        <dbReference type="ARBA" id="ARBA00023163"/>
    </source>
</evidence>
<comment type="similarity">
    <text evidence="2 6">Belongs to the Mediator complex subunit 7 family.</text>
</comment>
<dbReference type="PANTHER" id="PTHR21428:SF11">
    <property type="entry name" value="MEDIATOR OF RNA POLYMERASE II TRANSCRIPTION SUBUNIT 7"/>
    <property type="match status" value="1"/>
</dbReference>
<evidence type="ECO:0000256" key="5">
    <source>
        <dbReference type="ARBA" id="ARBA00023242"/>
    </source>
</evidence>
<dbReference type="Gene3D" id="6.10.140.200">
    <property type="match status" value="1"/>
</dbReference>
<dbReference type="SUPFAM" id="SSF140718">
    <property type="entry name" value="Mediator hinge subcomplex-like"/>
    <property type="match status" value="1"/>
</dbReference>
<proteinExistence type="inferred from homology"/>
<keyword evidence="6" id="KW-0010">Activator</keyword>
<keyword evidence="3 6" id="KW-0805">Transcription regulation</keyword>
<dbReference type="GO" id="GO:0006357">
    <property type="term" value="P:regulation of transcription by RNA polymerase II"/>
    <property type="evidence" value="ECO:0007669"/>
    <property type="project" value="InterPro"/>
</dbReference>
<evidence type="ECO:0000313" key="9">
    <source>
        <dbReference type="Proteomes" id="UP000028828"/>
    </source>
</evidence>
<gene>
    <name evidence="8" type="ORF">TGP89_306280</name>
</gene>
<dbReference type="Proteomes" id="UP000028828">
    <property type="component" value="Unassembled WGS sequence"/>
</dbReference>
<dbReference type="Pfam" id="PF05983">
    <property type="entry name" value="Med7"/>
    <property type="match status" value="1"/>
</dbReference>
<dbReference type="GO" id="GO:0016592">
    <property type="term" value="C:mediator complex"/>
    <property type="evidence" value="ECO:0007669"/>
    <property type="project" value="InterPro"/>
</dbReference>
<reference evidence="8 9" key="1">
    <citation type="submission" date="2014-03" db="EMBL/GenBank/DDBJ databases">
        <authorList>
            <person name="Sibley D."/>
            <person name="Venepally P."/>
            <person name="Karamycheva S."/>
            <person name="Hadjithomas M."/>
            <person name="Khan A."/>
            <person name="Brunk B."/>
            <person name="Roos D."/>
            <person name="Caler E."/>
            <person name="Lorenzi H."/>
        </authorList>
    </citation>
    <scope>NUCLEOTIDE SEQUENCE [LARGE SCALE GENOMIC DNA]</scope>
    <source>
        <strain evidence="9">p89</strain>
    </source>
</reference>
<dbReference type="InterPro" id="IPR009244">
    <property type="entry name" value="Mediatior_Med7"/>
</dbReference>
<feature type="coiled-coil region" evidence="7">
    <location>
        <begin position="201"/>
        <end position="228"/>
    </location>
</feature>
<comment type="subunit">
    <text evidence="6">Component of the Mediator complex.</text>
</comment>
<evidence type="ECO:0000256" key="7">
    <source>
        <dbReference type="SAM" id="Coils"/>
    </source>
</evidence>